<organism evidence="1 2">
    <name type="scientific">Litomosoides sigmodontis</name>
    <name type="common">Filarial nematode worm</name>
    <dbReference type="NCBI Taxonomy" id="42156"/>
    <lineage>
        <taxon>Eukaryota</taxon>
        <taxon>Metazoa</taxon>
        <taxon>Ecdysozoa</taxon>
        <taxon>Nematoda</taxon>
        <taxon>Chromadorea</taxon>
        <taxon>Rhabditida</taxon>
        <taxon>Spirurina</taxon>
        <taxon>Spiruromorpha</taxon>
        <taxon>Filarioidea</taxon>
        <taxon>Onchocercidae</taxon>
        <taxon>Litomosoides</taxon>
    </lineage>
</organism>
<dbReference type="STRING" id="42156.A0A3P6U7J9"/>
<gene>
    <name evidence="1" type="ORF">NLS_LOCUS2610</name>
</gene>
<dbReference type="Proteomes" id="UP000277928">
    <property type="component" value="Unassembled WGS sequence"/>
</dbReference>
<accession>A0A3P6U7J9</accession>
<dbReference type="OrthoDB" id="5848454at2759"/>
<dbReference type="OMA" id="TICKHWI"/>
<evidence type="ECO:0000313" key="1">
    <source>
        <dbReference type="EMBL" id="VDK74758.1"/>
    </source>
</evidence>
<proteinExistence type="predicted"/>
<dbReference type="AlphaFoldDB" id="A0A3P6U7J9"/>
<keyword evidence="2" id="KW-1185">Reference proteome</keyword>
<evidence type="ECO:0000313" key="2">
    <source>
        <dbReference type="Proteomes" id="UP000277928"/>
    </source>
</evidence>
<name>A0A3P6U7J9_LITSI</name>
<dbReference type="EMBL" id="UYRX01000122">
    <property type="protein sequence ID" value="VDK74758.1"/>
    <property type="molecule type" value="Genomic_DNA"/>
</dbReference>
<protein>
    <submittedName>
        <fullName evidence="1">Uncharacterized protein</fullName>
    </submittedName>
</protein>
<reference evidence="1 2" key="1">
    <citation type="submission" date="2018-08" db="EMBL/GenBank/DDBJ databases">
        <authorList>
            <person name="Laetsch R D."/>
            <person name="Stevens L."/>
            <person name="Kumar S."/>
            <person name="Blaxter L. M."/>
        </authorList>
    </citation>
    <scope>NUCLEOTIDE SEQUENCE [LARGE SCALE GENOMIC DNA]</scope>
</reference>
<sequence length="98" mass="11676">MRLRLSVVMNCIVDGRSCNFLIALIAMNSIVNNSYSMPRQKSYHQLDSMIKRCFRTVCKDWIHECHWFCDLAKGRPLYGRCMECLSWRGRHCYECFDL</sequence>